<evidence type="ECO:0000313" key="1">
    <source>
        <dbReference type="EMBL" id="KAI3807533.1"/>
    </source>
</evidence>
<organism evidence="1 2">
    <name type="scientific">Smallanthus sonchifolius</name>
    <dbReference type="NCBI Taxonomy" id="185202"/>
    <lineage>
        <taxon>Eukaryota</taxon>
        <taxon>Viridiplantae</taxon>
        <taxon>Streptophyta</taxon>
        <taxon>Embryophyta</taxon>
        <taxon>Tracheophyta</taxon>
        <taxon>Spermatophyta</taxon>
        <taxon>Magnoliopsida</taxon>
        <taxon>eudicotyledons</taxon>
        <taxon>Gunneridae</taxon>
        <taxon>Pentapetalae</taxon>
        <taxon>asterids</taxon>
        <taxon>campanulids</taxon>
        <taxon>Asterales</taxon>
        <taxon>Asteraceae</taxon>
        <taxon>Asteroideae</taxon>
        <taxon>Heliantheae alliance</taxon>
        <taxon>Millerieae</taxon>
        <taxon>Smallanthus</taxon>
    </lineage>
</organism>
<keyword evidence="2" id="KW-1185">Reference proteome</keyword>
<evidence type="ECO:0000313" key="2">
    <source>
        <dbReference type="Proteomes" id="UP001056120"/>
    </source>
</evidence>
<accession>A0ACB9IGZ0</accession>
<dbReference type="Proteomes" id="UP001056120">
    <property type="component" value="Linkage Group LG08"/>
</dbReference>
<gene>
    <name evidence="1" type="ORF">L1987_23463</name>
</gene>
<proteinExistence type="predicted"/>
<comment type="caution">
    <text evidence="1">The sequence shown here is derived from an EMBL/GenBank/DDBJ whole genome shotgun (WGS) entry which is preliminary data.</text>
</comment>
<name>A0ACB9IGZ0_9ASTR</name>
<dbReference type="EMBL" id="CM042025">
    <property type="protein sequence ID" value="KAI3807533.1"/>
    <property type="molecule type" value="Genomic_DNA"/>
</dbReference>
<protein>
    <submittedName>
        <fullName evidence="1">Uncharacterized protein</fullName>
    </submittedName>
</protein>
<reference evidence="2" key="1">
    <citation type="journal article" date="2022" name="Mol. Ecol. Resour.">
        <title>The genomes of chicory, endive, great burdock and yacon provide insights into Asteraceae palaeo-polyploidization history and plant inulin production.</title>
        <authorList>
            <person name="Fan W."/>
            <person name="Wang S."/>
            <person name="Wang H."/>
            <person name="Wang A."/>
            <person name="Jiang F."/>
            <person name="Liu H."/>
            <person name="Zhao H."/>
            <person name="Xu D."/>
            <person name="Zhang Y."/>
        </authorList>
    </citation>
    <scope>NUCLEOTIDE SEQUENCE [LARGE SCALE GENOMIC DNA]</scope>
    <source>
        <strain evidence="2">cv. Yunnan</strain>
    </source>
</reference>
<sequence>MSSTSKSKSYGRKSKFIPKPKQRWQVKQPVRNWLELPSDLMVNILQRVGVVDILENAQKVCTSWREICKDPAMWRVIHLDRFSDPRGRAVFREMCKHAVDRSQGQLVDLTMVGFCNYEILQYVADRSSQLRHLEIVPYFHQVYETWSEPLKKLSLLEELSLVRTNISQQDVESAGRFCPLLKTLKVNQKAIRSWDDDDDDDDDDEYMIIENEIALAIGKNLPGL</sequence>
<reference evidence="1 2" key="2">
    <citation type="journal article" date="2022" name="Mol. Ecol. Resour.">
        <title>The genomes of chicory, endive, great burdock and yacon provide insights into Asteraceae paleo-polyploidization history and plant inulin production.</title>
        <authorList>
            <person name="Fan W."/>
            <person name="Wang S."/>
            <person name="Wang H."/>
            <person name="Wang A."/>
            <person name="Jiang F."/>
            <person name="Liu H."/>
            <person name="Zhao H."/>
            <person name="Xu D."/>
            <person name="Zhang Y."/>
        </authorList>
    </citation>
    <scope>NUCLEOTIDE SEQUENCE [LARGE SCALE GENOMIC DNA]</scope>
    <source>
        <strain evidence="2">cv. Yunnan</strain>
        <tissue evidence="1">Leaves</tissue>
    </source>
</reference>